<dbReference type="PANTHER" id="PTHR30483">
    <property type="entry name" value="LEUCINE-SPECIFIC-BINDING PROTEIN"/>
    <property type="match status" value="1"/>
</dbReference>
<dbReference type="EMBL" id="CP003614">
    <property type="protein sequence ID" value="AFZ04772.1"/>
    <property type="molecule type" value="Genomic_DNA"/>
</dbReference>
<evidence type="ECO:0000256" key="1">
    <source>
        <dbReference type="ARBA" id="ARBA00010062"/>
    </source>
</evidence>
<evidence type="ECO:0000313" key="6">
    <source>
        <dbReference type="EMBL" id="AFZ04772.1"/>
    </source>
</evidence>
<dbReference type="InterPro" id="IPR051010">
    <property type="entry name" value="BCAA_transport"/>
</dbReference>
<dbReference type="PATRIC" id="fig|179408.3.peg.164"/>
<feature type="domain" description="Leucine-binding protein" evidence="5">
    <location>
        <begin position="555"/>
        <end position="900"/>
    </location>
</feature>
<dbReference type="PANTHER" id="PTHR30483:SF6">
    <property type="entry name" value="PERIPLASMIC BINDING PROTEIN OF ABC TRANSPORTER FOR NATURAL AMINO ACIDS"/>
    <property type="match status" value="1"/>
</dbReference>
<comment type="similarity">
    <text evidence="1">Belongs to the leucine-binding protein family.</text>
</comment>
<dbReference type="CDD" id="cd06268">
    <property type="entry name" value="PBP1_ABC_transporter_LIVBP-like"/>
    <property type="match status" value="1"/>
</dbReference>
<dbReference type="Proteomes" id="UP000010478">
    <property type="component" value="Chromosome"/>
</dbReference>
<dbReference type="SUPFAM" id="SSF53822">
    <property type="entry name" value="Periplasmic binding protein-like I"/>
    <property type="match status" value="1"/>
</dbReference>
<reference evidence="6 7" key="1">
    <citation type="submission" date="2012-05" db="EMBL/GenBank/DDBJ databases">
        <title>Finished chromosome of genome of Oscillatoria sp. PCC 7112.</title>
        <authorList>
            <consortium name="US DOE Joint Genome Institute"/>
            <person name="Gugger M."/>
            <person name="Coursin T."/>
            <person name="Rippka R."/>
            <person name="Tandeau De Marsac N."/>
            <person name="Huntemann M."/>
            <person name="Wei C.-L."/>
            <person name="Han J."/>
            <person name="Detter J.C."/>
            <person name="Han C."/>
            <person name="Tapia R."/>
            <person name="Davenport K."/>
            <person name="Daligault H."/>
            <person name="Erkkila T."/>
            <person name="Gu W."/>
            <person name="Munk A.C.C."/>
            <person name="Teshima H."/>
            <person name="Xu Y."/>
            <person name="Chain P."/>
            <person name="Chen A."/>
            <person name="Krypides N."/>
            <person name="Mavromatis K."/>
            <person name="Markowitz V."/>
            <person name="Szeto E."/>
            <person name="Ivanova N."/>
            <person name="Mikhailova N."/>
            <person name="Ovchinnikova G."/>
            <person name="Pagani I."/>
            <person name="Pati A."/>
            <person name="Goodwin L."/>
            <person name="Peters L."/>
            <person name="Pitluck S."/>
            <person name="Woyke T."/>
            <person name="Kerfeld C."/>
        </authorList>
    </citation>
    <scope>NUCLEOTIDE SEQUENCE [LARGE SCALE GENOMIC DNA]</scope>
    <source>
        <strain evidence="6 7">PCC 7112</strain>
    </source>
</reference>
<feature type="compositionally biased region" description="Polar residues" evidence="4">
    <location>
        <begin position="869"/>
        <end position="879"/>
    </location>
</feature>
<protein>
    <submittedName>
        <fullName evidence="6">Extracellular ligand-binding receptor</fullName>
    </submittedName>
</protein>
<dbReference type="Gene3D" id="3.40.50.300">
    <property type="entry name" value="P-loop containing nucleotide triphosphate hydrolases"/>
    <property type="match status" value="1"/>
</dbReference>
<dbReference type="InterPro" id="IPR028081">
    <property type="entry name" value="Leu-bd"/>
</dbReference>
<dbReference type="OrthoDB" id="478637at2"/>
<name>K9VBH6_9CYAN</name>
<dbReference type="InterPro" id="IPR011990">
    <property type="entry name" value="TPR-like_helical_dom_sf"/>
</dbReference>
<feature type="region of interest" description="Disordered" evidence="4">
    <location>
        <begin position="869"/>
        <end position="888"/>
    </location>
</feature>
<dbReference type="STRING" id="179408.Osc7112_0133"/>
<dbReference type="InterPro" id="IPR027417">
    <property type="entry name" value="P-loop_NTPase"/>
</dbReference>
<keyword evidence="2" id="KW-0732">Signal</keyword>
<dbReference type="eggNOG" id="COG1672">
    <property type="taxonomic scope" value="Bacteria"/>
</dbReference>
<proteinExistence type="inferred from homology"/>
<dbReference type="KEGG" id="oni:Osc7112_0133"/>
<dbReference type="HOGENOM" id="CLU_323885_0_0_3"/>
<evidence type="ECO:0000313" key="7">
    <source>
        <dbReference type="Proteomes" id="UP000010478"/>
    </source>
</evidence>
<feature type="repeat" description="TPR" evidence="3">
    <location>
        <begin position="476"/>
        <end position="509"/>
    </location>
</feature>
<evidence type="ECO:0000259" key="5">
    <source>
        <dbReference type="Pfam" id="PF13458"/>
    </source>
</evidence>
<dbReference type="AlphaFoldDB" id="K9VBH6"/>
<keyword evidence="3" id="KW-0802">TPR repeat</keyword>
<dbReference type="SUPFAM" id="SSF48452">
    <property type="entry name" value="TPR-like"/>
    <property type="match status" value="1"/>
</dbReference>
<dbReference type="RefSeq" id="WP_015174108.1">
    <property type="nucleotide sequence ID" value="NC_019729.1"/>
</dbReference>
<keyword evidence="6" id="KW-0675">Receptor</keyword>
<dbReference type="Pfam" id="PF13458">
    <property type="entry name" value="Peripla_BP_6"/>
    <property type="match status" value="1"/>
</dbReference>
<evidence type="ECO:0000256" key="4">
    <source>
        <dbReference type="SAM" id="MobiDB-lite"/>
    </source>
</evidence>
<dbReference type="PROSITE" id="PS50005">
    <property type="entry name" value="TPR"/>
    <property type="match status" value="1"/>
</dbReference>
<organism evidence="6 7">
    <name type="scientific">Phormidium nigroviride PCC 7112</name>
    <dbReference type="NCBI Taxonomy" id="179408"/>
    <lineage>
        <taxon>Bacteria</taxon>
        <taxon>Bacillati</taxon>
        <taxon>Cyanobacteriota</taxon>
        <taxon>Cyanophyceae</taxon>
        <taxon>Oscillatoriophycideae</taxon>
        <taxon>Oscillatoriales</taxon>
        <taxon>Oscillatoriaceae</taxon>
        <taxon>Phormidium</taxon>
    </lineage>
</organism>
<dbReference type="InterPro" id="IPR028082">
    <property type="entry name" value="Peripla_BP_I"/>
</dbReference>
<gene>
    <name evidence="6" type="ORF">Osc7112_0133</name>
</gene>
<keyword evidence="7" id="KW-1185">Reference proteome</keyword>
<evidence type="ECO:0000256" key="2">
    <source>
        <dbReference type="ARBA" id="ARBA00022729"/>
    </source>
</evidence>
<dbReference type="Gene3D" id="3.40.50.2300">
    <property type="match status" value="2"/>
</dbReference>
<dbReference type="InterPro" id="IPR019734">
    <property type="entry name" value="TPR_rpt"/>
</dbReference>
<evidence type="ECO:0000256" key="3">
    <source>
        <dbReference type="PROSITE-ProRule" id="PRU00339"/>
    </source>
</evidence>
<sequence>MSQYYVGGPLPADSSTYVEREADERFYQALNNGEYCYVLNSRQTGKSSLMVRTMERLRTQGFACIAIDLTEIGTDISSTDQWYRAVIESLVNELREQDINLDNFDLETWCKRHKFRSSLQQLNHFIKDKLVTLPKKVVIFVDEINCVLSPSLKGKLDDFFALIRSCHNRRARKPEFNRITFALLGVAIPSDLIGDPNKTPFNIGTKIELNGFHLHEAEPLIQELQGKVSNPHAVLQAVLDWTGGQPFLTQKICELITNGMEASGVEQLVQQRIVQNWESQDNPPHLTTIRDRILNYESSLESVARLLEVYEQILDKGEMTANSSNEKPELLLSGLVVKQDGKLRVYNQIYPLIFNYQWVNKQLQLVNNQLLNQRPYQQEITKWLANDQHPSKLLRGKKLNEALLWSKGKTLSREDNVFITASLELERRRNRRNFSLTILGFLGAGCSIGIWSMWHINQVDQKFFSEGERTLFKGIENSKRDRGIEAFKDEKYADAMNYFEDAIQANPTDPEVQIYANNATALLKNKESGNKEKDKLVTLAVVLPLDPKDEIAAEILRGVAQAQTSFNKKSKDRFLKIKIAKDDNAPDKAKTVARKLIEDPDIIGVIGHNTTKATESALDEYQKARIAIISPTSTGTSLKRQNIKTKTNVFFRFFRTVPNDEKPSVFFRTVPNDEKTAEKLASYAIENNYKQVGIANNPNSTYSKSITQEFQTFFEDKNKGRSVVGDPINLSYSALDASGVVSKMYDNQVKAFVLLPDTETISVVNEIASAQQRLSQQGTKKLPLLGADALYNPKIFEAGDAVEGLVLAVPWFAEEPNSKKFAGEAEKRWKGRVSWRTAASYDATQAFIKALPSDEKPTRQKILATLQERNFSQNESSGNPIRFSNGERQGQEPVLVKVVKSSDGLQFELVK</sequence>
<accession>K9VBH6</accession>
<dbReference type="Pfam" id="PF14516">
    <property type="entry name" value="AAA_35"/>
    <property type="match status" value="1"/>
</dbReference>
<dbReference type="SUPFAM" id="SSF52540">
    <property type="entry name" value="P-loop containing nucleoside triphosphate hydrolases"/>
    <property type="match status" value="1"/>
</dbReference>
<dbReference type="eggNOG" id="COG0683">
    <property type="taxonomic scope" value="Bacteria"/>
</dbReference>